<evidence type="ECO:0000259" key="5">
    <source>
        <dbReference type="PROSITE" id="PS01124"/>
    </source>
</evidence>
<dbReference type="PANTHER" id="PTHR43280:SF29">
    <property type="entry name" value="ARAC-FAMILY TRANSCRIPTIONAL REGULATOR"/>
    <property type="match status" value="1"/>
</dbReference>
<dbReference type="InterPro" id="IPR018062">
    <property type="entry name" value="HTH_AraC-typ_CS"/>
</dbReference>
<dbReference type="AlphaFoldDB" id="A0A3B0TCL5"/>
<keyword evidence="1" id="KW-0805">Transcription regulation</keyword>
<proteinExistence type="predicted"/>
<feature type="transmembrane region" description="Helical" evidence="4">
    <location>
        <begin position="201"/>
        <end position="223"/>
    </location>
</feature>
<organism evidence="6">
    <name type="scientific">hydrothermal vent metagenome</name>
    <dbReference type="NCBI Taxonomy" id="652676"/>
    <lineage>
        <taxon>unclassified sequences</taxon>
        <taxon>metagenomes</taxon>
        <taxon>ecological metagenomes</taxon>
    </lineage>
</organism>
<dbReference type="Gene3D" id="1.10.10.60">
    <property type="entry name" value="Homeodomain-like"/>
    <property type="match status" value="2"/>
</dbReference>
<keyword evidence="4" id="KW-0812">Transmembrane</keyword>
<evidence type="ECO:0000256" key="1">
    <source>
        <dbReference type="ARBA" id="ARBA00023015"/>
    </source>
</evidence>
<gene>
    <name evidence="6" type="ORF">MNBD_BACTEROID03-370</name>
</gene>
<dbReference type="SMART" id="SM00342">
    <property type="entry name" value="HTH_ARAC"/>
    <property type="match status" value="1"/>
</dbReference>
<evidence type="ECO:0000256" key="2">
    <source>
        <dbReference type="ARBA" id="ARBA00023125"/>
    </source>
</evidence>
<feature type="transmembrane region" description="Helical" evidence="4">
    <location>
        <begin position="6"/>
        <end position="22"/>
    </location>
</feature>
<evidence type="ECO:0000256" key="4">
    <source>
        <dbReference type="SAM" id="Phobius"/>
    </source>
</evidence>
<evidence type="ECO:0000256" key="3">
    <source>
        <dbReference type="ARBA" id="ARBA00023163"/>
    </source>
</evidence>
<dbReference type="Pfam" id="PF12833">
    <property type="entry name" value="HTH_18"/>
    <property type="match status" value="1"/>
</dbReference>
<feature type="transmembrane region" description="Helical" evidence="4">
    <location>
        <begin position="173"/>
        <end position="195"/>
    </location>
</feature>
<dbReference type="GO" id="GO:0043565">
    <property type="term" value="F:sequence-specific DNA binding"/>
    <property type="evidence" value="ECO:0007669"/>
    <property type="project" value="InterPro"/>
</dbReference>
<evidence type="ECO:0000313" key="6">
    <source>
        <dbReference type="EMBL" id="VAW13843.1"/>
    </source>
</evidence>
<keyword evidence="2" id="KW-0238">DNA-binding</keyword>
<feature type="transmembrane region" description="Helical" evidence="4">
    <location>
        <begin position="71"/>
        <end position="87"/>
    </location>
</feature>
<sequence>MIYTTLLNIAIFQGIVLGTIILKSPLFKSKANTYLALAIFTLSILLMNLVFEIVDMYSAIPYLRFIDNIEWAFIFPVFIFLFIVHQVQHPVSKLKNVRWLFLPFLLSALLNIFYDLDDVAGLYTIPSSFNSEIEILFDIHFYMFVAFIVGILIYTYTFIKFSSNVQERKWIKLIWLFVFLILFPGVMLIFIYQFLDYDVSFYLKIVALFATFLIHWTSFYGIFKYRLAKDKEGINELLKGRGQAFDINVLKEGKSKVKTKNENIASLTKENPYFKELEELCKSNKIYRDNALNREMVAKSLGISTGYLSQIINEITGENFTTYINKYRVETVKEMILNSDFKNYSLLSIGLESGFPSKSTFYKAFKKVTGMTPNAYRNLHK</sequence>
<feature type="domain" description="HTH araC/xylS-type" evidence="5">
    <location>
        <begin position="275"/>
        <end position="379"/>
    </location>
</feature>
<dbReference type="PROSITE" id="PS00041">
    <property type="entry name" value="HTH_ARAC_FAMILY_1"/>
    <property type="match status" value="1"/>
</dbReference>
<dbReference type="EMBL" id="UOEL01000110">
    <property type="protein sequence ID" value="VAW13843.1"/>
    <property type="molecule type" value="Genomic_DNA"/>
</dbReference>
<dbReference type="PROSITE" id="PS01124">
    <property type="entry name" value="HTH_ARAC_FAMILY_2"/>
    <property type="match status" value="1"/>
</dbReference>
<keyword evidence="4" id="KW-0472">Membrane</keyword>
<feature type="transmembrane region" description="Helical" evidence="4">
    <location>
        <begin position="34"/>
        <end position="51"/>
    </location>
</feature>
<dbReference type="InterPro" id="IPR009057">
    <property type="entry name" value="Homeodomain-like_sf"/>
</dbReference>
<dbReference type="PANTHER" id="PTHR43280">
    <property type="entry name" value="ARAC-FAMILY TRANSCRIPTIONAL REGULATOR"/>
    <property type="match status" value="1"/>
</dbReference>
<accession>A0A3B0TCL5</accession>
<reference evidence="6" key="1">
    <citation type="submission" date="2018-06" db="EMBL/GenBank/DDBJ databases">
        <authorList>
            <person name="Zhirakovskaya E."/>
        </authorList>
    </citation>
    <scope>NUCLEOTIDE SEQUENCE</scope>
</reference>
<name>A0A3B0TCL5_9ZZZZ</name>
<keyword evidence="3" id="KW-0804">Transcription</keyword>
<dbReference type="InterPro" id="IPR018060">
    <property type="entry name" value="HTH_AraC"/>
</dbReference>
<dbReference type="GO" id="GO:0003700">
    <property type="term" value="F:DNA-binding transcription factor activity"/>
    <property type="evidence" value="ECO:0007669"/>
    <property type="project" value="InterPro"/>
</dbReference>
<feature type="transmembrane region" description="Helical" evidence="4">
    <location>
        <begin position="139"/>
        <end position="161"/>
    </location>
</feature>
<dbReference type="SUPFAM" id="SSF46689">
    <property type="entry name" value="Homeodomain-like"/>
    <property type="match status" value="1"/>
</dbReference>
<keyword evidence="4" id="KW-1133">Transmembrane helix</keyword>
<feature type="transmembrane region" description="Helical" evidence="4">
    <location>
        <begin position="99"/>
        <end position="116"/>
    </location>
</feature>
<protein>
    <submittedName>
        <fullName evidence="6">Transcriptional regulator, AraC/XylS family</fullName>
    </submittedName>
</protein>